<dbReference type="PANTHER" id="PTHR11851:SF224">
    <property type="entry name" value="PROCESSING PROTEASE"/>
    <property type="match status" value="1"/>
</dbReference>
<dbReference type="InterPro" id="IPR007863">
    <property type="entry name" value="Peptidase_M16_C"/>
</dbReference>
<evidence type="ECO:0000259" key="1">
    <source>
        <dbReference type="Pfam" id="PF00675"/>
    </source>
</evidence>
<dbReference type="Gene3D" id="3.30.830.10">
    <property type="entry name" value="Metalloenzyme, LuxS/M16 peptidase-like"/>
    <property type="match status" value="2"/>
</dbReference>
<dbReference type="AlphaFoldDB" id="A0A212QYV2"/>
<dbReference type="GO" id="GO:0008233">
    <property type="term" value="F:peptidase activity"/>
    <property type="evidence" value="ECO:0007669"/>
    <property type="project" value="UniProtKB-KW"/>
</dbReference>
<dbReference type="PANTHER" id="PTHR11851">
    <property type="entry name" value="METALLOPROTEASE"/>
    <property type="match status" value="1"/>
</dbReference>
<keyword evidence="3" id="KW-0378">Hydrolase</keyword>
<keyword evidence="3" id="KW-0645">Protease</keyword>
<accession>A0A212QYV2</accession>
<dbReference type="InterPro" id="IPR011249">
    <property type="entry name" value="Metalloenz_LuxS/M16"/>
</dbReference>
<dbReference type="InterPro" id="IPR011765">
    <property type="entry name" value="Pept_M16_N"/>
</dbReference>
<evidence type="ECO:0000313" key="3">
    <source>
        <dbReference type="EMBL" id="SNB64899.1"/>
    </source>
</evidence>
<feature type="domain" description="Peptidase M16 N-terminal" evidence="1">
    <location>
        <begin position="47"/>
        <end position="180"/>
    </location>
</feature>
<reference evidence="4" key="1">
    <citation type="submission" date="2017-06" db="EMBL/GenBank/DDBJ databases">
        <authorList>
            <person name="Varghese N."/>
            <person name="Submissions S."/>
        </authorList>
    </citation>
    <scope>NUCLEOTIDE SEQUENCE [LARGE SCALE GENOMIC DNA]</scope>
    <source>
        <strain evidence="4">JAD2</strain>
    </source>
</reference>
<feature type="domain" description="Peptidase M16 C-terminal" evidence="2">
    <location>
        <begin position="190"/>
        <end position="366"/>
    </location>
</feature>
<dbReference type="Proteomes" id="UP000197025">
    <property type="component" value="Unassembled WGS sequence"/>
</dbReference>
<sequence>MARKANTQSALRSSGRRWAVPGPHTIAREVLPNGIVVLAYENFSSPSVVVSGLLWAGALDDPPDRIGLASFTAEALTRGTSHRTFHEIYEAIESVGASLEIGAGYHTTGFTLKALAEDLPAMLEILADVLRNPTFPEEGVEKVRGEILTDLQEREHDTRRMAGLRFRETLFQGHPYGRSVDGYPETVQAITREDLLAFHRTFYHPARMIVAVVGAIRAEEAVRAVQAVLGDWEARRPEPPPLPPAAPPARWIYVHTPIPGKTQVDLVMGTVGLARKDPEYYAAALANSILGVFGMMGRLGDHVRDRDGLAYYVYSRLDAGLAPGPWSVIAGVAPEHLPRAIQGIRTEIRRMQERRVPARELEENKSFLIGSLPLRLETNEGIAGALVDMELFELGLDYLERFPEIIRSITAAEVQAVVRKYLDPDRMVLSTAGPEPAPPMPQEGAP</sequence>
<dbReference type="Pfam" id="PF05193">
    <property type="entry name" value="Peptidase_M16_C"/>
    <property type="match status" value="1"/>
</dbReference>
<dbReference type="SUPFAM" id="SSF63411">
    <property type="entry name" value="LuxS/MPP-like metallohydrolase"/>
    <property type="match status" value="2"/>
</dbReference>
<keyword evidence="4" id="KW-1185">Reference proteome</keyword>
<dbReference type="OrthoDB" id="9762085at2"/>
<dbReference type="InterPro" id="IPR050361">
    <property type="entry name" value="MPP/UQCRC_Complex"/>
</dbReference>
<gene>
    <name evidence="3" type="ORF">SAMN02746019_00008890</name>
</gene>
<evidence type="ECO:0000259" key="2">
    <source>
        <dbReference type="Pfam" id="PF05193"/>
    </source>
</evidence>
<dbReference type="Pfam" id="PF00675">
    <property type="entry name" value="Peptidase_M16"/>
    <property type="match status" value="1"/>
</dbReference>
<dbReference type="InParanoid" id="A0A212QYV2"/>
<organism evidence="3 4">
    <name type="scientific">Thermoflexus hugenholtzii JAD2</name>
    <dbReference type="NCBI Taxonomy" id="877466"/>
    <lineage>
        <taxon>Bacteria</taxon>
        <taxon>Bacillati</taxon>
        <taxon>Chloroflexota</taxon>
        <taxon>Thermoflexia</taxon>
        <taxon>Thermoflexales</taxon>
        <taxon>Thermoflexaceae</taxon>
        <taxon>Thermoflexus</taxon>
    </lineage>
</organism>
<dbReference type="EMBL" id="FYEK01000027">
    <property type="protein sequence ID" value="SNB64899.1"/>
    <property type="molecule type" value="Genomic_DNA"/>
</dbReference>
<name>A0A212QYV2_9CHLR</name>
<evidence type="ECO:0000313" key="4">
    <source>
        <dbReference type="Proteomes" id="UP000197025"/>
    </source>
</evidence>
<dbReference type="GO" id="GO:0046872">
    <property type="term" value="F:metal ion binding"/>
    <property type="evidence" value="ECO:0007669"/>
    <property type="project" value="InterPro"/>
</dbReference>
<dbReference type="GO" id="GO:0006508">
    <property type="term" value="P:proteolysis"/>
    <property type="evidence" value="ECO:0007669"/>
    <property type="project" value="UniProtKB-KW"/>
</dbReference>
<protein>
    <submittedName>
        <fullName evidence="3">Zinc protease</fullName>
    </submittedName>
</protein>
<proteinExistence type="predicted"/>
<dbReference type="RefSeq" id="WP_159461624.1">
    <property type="nucleotide sequence ID" value="NZ_FYEK01000027.1"/>
</dbReference>